<evidence type="ECO:0000259" key="11">
    <source>
        <dbReference type="Pfam" id="PF02880"/>
    </source>
</evidence>
<evidence type="ECO:0000259" key="10">
    <source>
        <dbReference type="Pfam" id="PF02879"/>
    </source>
</evidence>
<dbReference type="SUPFAM" id="SSF53738">
    <property type="entry name" value="Phosphoglucomutase, first 3 domains"/>
    <property type="match status" value="3"/>
</dbReference>
<feature type="domain" description="Alpha-D-phosphohexomutase C-terminal" evidence="8">
    <location>
        <begin position="424"/>
        <end position="483"/>
    </location>
</feature>
<comment type="similarity">
    <text evidence="2 7">Belongs to the phosphohexose mutase family.</text>
</comment>
<dbReference type="PROSITE" id="PS00710">
    <property type="entry name" value="PGM_PMM"/>
    <property type="match status" value="1"/>
</dbReference>
<feature type="domain" description="Alpha-D-phosphohexomutase alpha/beta/alpha" evidence="9">
    <location>
        <begin position="38"/>
        <end position="166"/>
    </location>
</feature>
<dbReference type="InterPro" id="IPR016066">
    <property type="entry name" value="A-D-PHexomutase_CS"/>
</dbReference>
<evidence type="ECO:0000256" key="7">
    <source>
        <dbReference type="RuleBase" id="RU004326"/>
    </source>
</evidence>
<dbReference type="PRINTS" id="PR00509">
    <property type="entry name" value="PGMPMM"/>
</dbReference>
<dbReference type="EC" id="5.4.2.8" evidence="12"/>
<evidence type="ECO:0000259" key="9">
    <source>
        <dbReference type="Pfam" id="PF02878"/>
    </source>
</evidence>
<dbReference type="GO" id="GO:0004615">
    <property type="term" value="F:phosphomannomutase activity"/>
    <property type="evidence" value="ECO:0007669"/>
    <property type="project" value="UniProtKB-EC"/>
</dbReference>
<dbReference type="PANTHER" id="PTHR45745:SF1">
    <property type="entry name" value="PHOSPHOGLUCOMUTASE 2B-RELATED"/>
    <property type="match status" value="1"/>
</dbReference>
<dbReference type="AlphaFoldDB" id="A0A6J4L5D9"/>
<dbReference type="Pfam" id="PF02880">
    <property type="entry name" value="PGM_PMM_III"/>
    <property type="match status" value="1"/>
</dbReference>
<dbReference type="Gene3D" id="3.30.310.50">
    <property type="entry name" value="Alpha-D-phosphohexomutase, C-terminal domain"/>
    <property type="match status" value="1"/>
</dbReference>
<sequence length="503" mass="52223">MQAWIADDPDPLTREELTALLAAGDTAELADRFSGPLHFGTAGIRGPVRGGPQGMNRAVVRRAAAGLAAHLGPGRSVVVGRDARHGSEQFCADVGAVLAGAGLRALLLPRALPTPVLAFAVRFLGVDAGVMVTASHNPPRDNGLKVYLADGAQLSSPHDVAVERAIGAVGRVLDLPLGEAELLGDEVWQAYVSAVAALPRSTARDVRIAYTPMHGVGLETVLAAFARAGFPAPEVVAEQAAPDPDFPTVAFPNPEEPGALDLLLRLSADADVAIASDPDADRIAVAVGGRALRGDETGVLLADHLLASGVRGRLATTVVSSSMLARLAAAHDVPFSETLTGFKNLVRAGDDLVYAYEEALGVAASPATVRDKDGISAALLVAELAALEKARGRTLLHRLADLERRFGRHETRQLSYRVRDLSLIAAAVDDLRASPPSAYGAAAVTAVEQPADDVLVHRLDGGRVVVRPSGTEPKLKAYLELVDPAPGAMDALAQAVDARLGLG</sequence>
<evidence type="ECO:0000256" key="2">
    <source>
        <dbReference type="ARBA" id="ARBA00010231"/>
    </source>
</evidence>
<proteinExistence type="inferred from homology"/>
<evidence type="ECO:0000256" key="6">
    <source>
        <dbReference type="ARBA" id="ARBA00023235"/>
    </source>
</evidence>
<keyword evidence="4 7" id="KW-0479">Metal-binding</keyword>
<keyword evidence="5 7" id="KW-0460">Magnesium</keyword>
<dbReference type="CDD" id="cd05799">
    <property type="entry name" value="PGM2"/>
    <property type="match status" value="1"/>
</dbReference>
<reference evidence="12" key="1">
    <citation type="submission" date="2020-02" db="EMBL/GenBank/DDBJ databases">
        <authorList>
            <person name="Meier V. D."/>
        </authorList>
    </citation>
    <scope>NUCLEOTIDE SEQUENCE</scope>
    <source>
        <strain evidence="12">AVDCRST_MAG07</strain>
    </source>
</reference>
<dbReference type="GO" id="GO:0000287">
    <property type="term" value="F:magnesium ion binding"/>
    <property type="evidence" value="ECO:0007669"/>
    <property type="project" value="InterPro"/>
</dbReference>
<dbReference type="EMBL" id="CADCUB010000066">
    <property type="protein sequence ID" value="CAA9322620.1"/>
    <property type="molecule type" value="Genomic_DNA"/>
</dbReference>
<dbReference type="Gene3D" id="3.40.120.10">
    <property type="entry name" value="Alpha-D-Glucose-1,6-Bisphosphate, subunit A, domain 3"/>
    <property type="match status" value="3"/>
</dbReference>
<dbReference type="InterPro" id="IPR036900">
    <property type="entry name" value="A-D-PHexomutase_C_sf"/>
</dbReference>
<gene>
    <name evidence="12" type="ORF">AVDCRST_MAG07-1374</name>
</gene>
<organism evidence="12">
    <name type="scientific">uncultured Frankineae bacterium</name>
    <dbReference type="NCBI Taxonomy" id="437475"/>
    <lineage>
        <taxon>Bacteria</taxon>
        <taxon>Bacillati</taxon>
        <taxon>Actinomycetota</taxon>
        <taxon>Actinomycetes</taxon>
        <taxon>Frankiales</taxon>
        <taxon>environmental samples</taxon>
    </lineage>
</organism>
<evidence type="ECO:0000313" key="12">
    <source>
        <dbReference type="EMBL" id="CAA9322620.1"/>
    </source>
</evidence>
<accession>A0A6J4L5D9</accession>
<feature type="domain" description="Alpha-D-phosphohexomutase alpha/beta/alpha" evidence="10">
    <location>
        <begin position="190"/>
        <end position="286"/>
    </location>
</feature>
<dbReference type="Pfam" id="PF00408">
    <property type="entry name" value="PGM_PMM_IV"/>
    <property type="match status" value="1"/>
</dbReference>
<dbReference type="PANTHER" id="PTHR45745">
    <property type="entry name" value="PHOSPHOMANNOMUTASE 45A"/>
    <property type="match status" value="1"/>
</dbReference>
<feature type="domain" description="Alpha-D-phosphohexomutase alpha/beta/alpha" evidence="11">
    <location>
        <begin position="294"/>
        <end position="396"/>
    </location>
</feature>
<dbReference type="InterPro" id="IPR005843">
    <property type="entry name" value="A-D-PHexomutase_C"/>
</dbReference>
<keyword evidence="6 12" id="KW-0413">Isomerase</keyword>
<dbReference type="InterPro" id="IPR016055">
    <property type="entry name" value="A-D-PHexomutase_a/b/a-I/II/III"/>
</dbReference>
<dbReference type="Pfam" id="PF02878">
    <property type="entry name" value="PGM_PMM_I"/>
    <property type="match status" value="1"/>
</dbReference>
<comment type="cofactor">
    <cofactor evidence="1">
        <name>Mg(2+)</name>
        <dbReference type="ChEBI" id="CHEBI:18420"/>
    </cofactor>
</comment>
<dbReference type="InterPro" id="IPR005846">
    <property type="entry name" value="A-D-PHexomutase_a/b/a-III"/>
</dbReference>
<dbReference type="GO" id="GO:0008973">
    <property type="term" value="F:phosphopentomutase activity"/>
    <property type="evidence" value="ECO:0007669"/>
    <property type="project" value="TreeGrafter"/>
</dbReference>
<protein>
    <submittedName>
        <fullName evidence="12">Phosphomannomutase</fullName>
        <ecNumber evidence="12">5.4.2.8</ecNumber>
    </submittedName>
</protein>
<dbReference type="GO" id="GO:0005975">
    <property type="term" value="P:carbohydrate metabolic process"/>
    <property type="evidence" value="ECO:0007669"/>
    <property type="project" value="InterPro"/>
</dbReference>
<keyword evidence="3" id="KW-0597">Phosphoprotein</keyword>
<evidence type="ECO:0000256" key="4">
    <source>
        <dbReference type="ARBA" id="ARBA00022723"/>
    </source>
</evidence>
<dbReference type="InterPro" id="IPR005841">
    <property type="entry name" value="Alpha-D-phosphohexomutase_SF"/>
</dbReference>
<dbReference type="Pfam" id="PF02879">
    <property type="entry name" value="PGM_PMM_II"/>
    <property type="match status" value="1"/>
</dbReference>
<name>A0A6J4L5D9_9ACTN</name>
<evidence type="ECO:0000256" key="1">
    <source>
        <dbReference type="ARBA" id="ARBA00001946"/>
    </source>
</evidence>
<dbReference type="InterPro" id="IPR005845">
    <property type="entry name" value="A-D-PHexomutase_a/b/a-II"/>
</dbReference>
<dbReference type="SUPFAM" id="SSF55957">
    <property type="entry name" value="Phosphoglucomutase, C-terminal domain"/>
    <property type="match status" value="1"/>
</dbReference>
<evidence type="ECO:0000259" key="8">
    <source>
        <dbReference type="Pfam" id="PF00408"/>
    </source>
</evidence>
<dbReference type="GO" id="GO:0006166">
    <property type="term" value="P:purine ribonucleoside salvage"/>
    <property type="evidence" value="ECO:0007669"/>
    <property type="project" value="TreeGrafter"/>
</dbReference>
<dbReference type="InterPro" id="IPR005844">
    <property type="entry name" value="A-D-PHexomutase_a/b/a-I"/>
</dbReference>
<evidence type="ECO:0000256" key="5">
    <source>
        <dbReference type="ARBA" id="ARBA00022842"/>
    </source>
</evidence>
<evidence type="ECO:0000256" key="3">
    <source>
        <dbReference type="ARBA" id="ARBA00022553"/>
    </source>
</evidence>